<dbReference type="InterPro" id="IPR039900">
    <property type="entry name" value="Pat1-like"/>
</dbReference>
<dbReference type="Proteomes" id="UP001159405">
    <property type="component" value="Unassembled WGS sequence"/>
</dbReference>
<evidence type="ECO:0000256" key="6">
    <source>
        <dbReference type="ARBA" id="ARBA00023242"/>
    </source>
</evidence>
<comment type="similarity">
    <text evidence="3">Belongs to the PAT1 family.</text>
</comment>
<evidence type="ECO:0000313" key="9">
    <source>
        <dbReference type="EMBL" id="CAH3151756.1"/>
    </source>
</evidence>
<keyword evidence="10" id="KW-1185">Reference proteome</keyword>
<evidence type="ECO:0000256" key="5">
    <source>
        <dbReference type="ARBA" id="ARBA00022884"/>
    </source>
</evidence>
<reference evidence="9 10" key="1">
    <citation type="submission" date="2022-05" db="EMBL/GenBank/DDBJ databases">
        <authorList>
            <consortium name="Genoscope - CEA"/>
            <person name="William W."/>
        </authorList>
    </citation>
    <scope>NUCLEOTIDE SEQUENCE [LARGE SCALE GENOMIC DNA]</scope>
</reference>
<feature type="domain" description="mRNA decay factor PAT1" evidence="8">
    <location>
        <begin position="556"/>
        <end position="795"/>
    </location>
</feature>
<protein>
    <recommendedName>
        <fullName evidence="8">mRNA decay factor PAT1 domain-containing protein</fullName>
    </recommendedName>
</protein>
<evidence type="ECO:0000256" key="4">
    <source>
        <dbReference type="ARBA" id="ARBA00022490"/>
    </source>
</evidence>
<dbReference type="InterPro" id="IPR019167">
    <property type="entry name" value="PAT1_dom"/>
</dbReference>
<comment type="subcellular location">
    <subcellularLocation>
        <location evidence="2">Cytoplasm</location>
        <location evidence="2">P-body</location>
    </subcellularLocation>
    <subcellularLocation>
        <location evidence="1">Nucleus</location>
    </subcellularLocation>
</comment>
<keyword evidence="5" id="KW-0694">RNA-binding</keyword>
<dbReference type="PANTHER" id="PTHR21551">
    <property type="entry name" value="TOPOISOMERASE II-ASSOCIATED PROTEIN PAT1"/>
    <property type="match status" value="1"/>
</dbReference>
<evidence type="ECO:0000256" key="1">
    <source>
        <dbReference type="ARBA" id="ARBA00004123"/>
    </source>
</evidence>
<evidence type="ECO:0000259" key="8">
    <source>
        <dbReference type="Pfam" id="PF09770"/>
    </source>
</evidence>
<evidence type="ECO:0000256" key="3">
    <source>
        <dbReference type="ARBA" id="ARBA00009138"/>
    </source>
</evidence>
<feature type="region of interest" description="Disordered" evidence="7">
    <location>
        <begin position="126"/>
        <end position="198"/>
    </location>
</feature>
<keyword evidence="6" id="KW-0539">Nucleus</keyword>
<gene>
    <name evidence="9" type="ORF">PLOB_00048737</name>
</gene>
<name>A0ABN8PVD4_9CNID</name>
<organism evidence="9 10">
    <name type="scientific">Porites lobata</name>
    <dbReference type="NCBI Taxonomy" id="104759"/>
    <lineage>
        <taxon>Eukaryota</taxon>
        <taxon>Metazoa</taxon>
        <taxon>Cnidaria</taxon>
        <taxon>Anthozoa</taxon>
        <taxon>Hexacorallia</taxon>
        <taxon>Scleractinia</taxon>
        <taxon>Fungiina</taxon>
        <taxon>Poritidae</taxon>
        <taxon>Porites</taxon>
    </lineage>
</organism>
<keyword evidence="4" id="KW-0963">Cytoplasm</keyword>
<evidence type="ECO:0000256" key="2">
    <source>
        <dbReference type="ARBA" id="ARBA00004201"/>
    </source>
</evidence>
<comment type="caution">
    <text evidence="9">The sequence shown here is derived from an EMBL/GenBank/DDBJ whole genome shotgun (WGS) entry which is preliminary data.</text>
</comment>
<dbReference type="EMBL" id="CALNXK010000092">
    <property type="protein sequence ID" value="CAH3151756.1"/>
    <property type="molecule type" value="Genomic_DNA"/>
</dbReference>
<dbReference type="Pfam" id="PF09770">
    <property type="entry name" value="PAT1"/>
    <property type="match status" value="1"/>
</dbReference>
<accession>A0ABN8PVD4</accession>
<feature type="compositionally biased region" description="Low complexity" evidence="7">
    <location>
        <begin position="156"/>
        <end position="167"/>
    </location>
</feature>
<evidence type="ECO:0000256" key="7">
    <source>
        <dbReference type="SAM" id="MobiDB-lite"/>
    </source>
</evidence>
<dbReference type="PANTHER" id="PTHR21551:SF0">
    <property type="entry name" value="PROTEIN ASSOCIATED WITH TOPO II RELATED-1, ISOFORM A"/>
    <property type="match status" value="1"/>
</dbReference>
<feature type="region of interest" description="Disordered" evidence="7">
    <location>
        <begin position="263"/>
        <end position="329"/>
    </location>
</feature>
<proteinExistence type="inferred from homology"/>
<feature type="compositionally biased region" description="Pro residues" evidence="7">
    <location>
        <begin position="289"/>
        <end position="305"/>
    </location>
</feature>
<evidence type="ECO:0000313" key="10">
    <source>
        <dbReference type="Proteomes" id="UP001159405"/>
    </source>
</evidence>
<sequence>MADPFIGFGEGIPVFEDEELHELDPTLTNLKEGETYDQLNDDTFGSGALEDDWELSHRKLSGLHSEGTHETKYDEWLKKKGFELQSSDLRLTTTKELKITGKEDPEDELDREEEILEQNLTKLVDDDDADSIPIPRRSKHKDIKHPSGVNPVWDGTSPLSSPSSTTSIHDLISPSSNIWGSPSKLDKENANKGPVNTRQSPLAELLKAETERKRRLRRPFSPAFEDDAIVTAIPPPGLIPPSRFMKKPPPVNAIKLEDLEKELTGDSSTPPQQVPEGPKQTPRKTMIGQPPPGIPRPMMTPPGLPSPASARMHTPARPPQMFQQRPSPSNHSIPGMPVMPGMSNMPGILGPGPGPGPHMMRTPRTPFPRSPFPMIHSDPGHLMLQRGMLNFPVSPQHPRFASPQFHNRRFPDPRQNFPRQQYDNRFFNDNRSPRQQDRGEHQHQFTDLERKIHNILTMAESAPRKDDPYAGLMTRREKEWLIKIQLIQLTSNEPELDDYYFQTYTRRKAAKEREKQSEGVQLRPNIEDNRKSNETTKMALPQFEREKKTYTPTHYQGTLGKVSSSSVQHPRQMVDLMHITKTPEQEKHGSSTPMKETKRRGQLLLTIEKGYDHLLNVESLDKKLIHLEEEERNELLKTRQLAVTKLFNLLKLSTDDTTKCDDEFFVQFLLVLKGKRLLSRCLPVFNTTQIEAVLMAITRNIVTLIKKDANEEILHHLMVPLTRVSELVSSSVVVHCLKDVVFAQPIAHTQASPLRVLLVNQFGLGILSLLLGRAAIVSNSLTESDDEIRKSWLNIVSRVATEFQDVPVKQLGRNLEAADRLVALLSTCTDLQTKALLQEHLRLAASAKSEITA</sequence>